<dbReference type="Proteomes" id="UP001556098">
    <property type="component" value="Unassembled WGS sequence"/>
</dbReference>
<evidence type="ECO:0000313" key="4">
    <source>
        <dbReference type="Proteomes" id="UP001556098"/>
    </source>
</evidence>
<dbReference type="Gene3D" id="3.40.50.2000">
    <property type="entry name" value="Glycogen Phosphorylase B"/>
    <property type="match status" value="2"/>
</dbReference>
<proteinExistence type="inferred from homology"/>
<dbReference type="GO" id="GO:0008761">
    <property type="term" value="F:UDP-N-acetylglucosamine 2-epimerase activity"/>
    <property type="evidence" value="ECO:0007669"/>
    <property type="project" value="UniProtKB-EC"/>
</dbReference>
<keyword evidence="1 3" id="KW-0413">Isomerase</keyword>
<dbReference type="EMBL" id="JBFNXX010000008">
    <property type="protein sequence ID" value="MEW9920346.1"/>
    <property type="molecule type" value="Genomic_DNA"/>
</dbReference>
<name>A0ABV3RN00_9RHOB</name>
<sequence>MGNRILTIVGARPQFIKASVVNLAIKKDGKVEEILLHTGQHYDANMSDIFFKDLGVPEPDINLEIHGGSHGQMTGRMLEKIEGVLITEKPDRVLIYGDTNSTLAGALAAVKLHIPVAHVEAGLRSFDRRMPEEINRILSDQISNVLFSPTLKAVKNLESEGIRHGKDKQVYNVGDVMQDAARVYSAQAHPPDVSGTLPADFILATFHRAENTDDIDRLNSIVSALNRIHGEIKVILPLHPRTRAAIAKAGLEIRAHVIEPTGYLEMLWLLQHCSLVATDSGGLQKESYFHGKPCVTLRQSTEWSELLDVNANVLVGADENRIVDVIRSRLGQEISNDQKLYGDGHAAGRIAEILGSRRND</sequence>
<evidence type="ECO:0000256" key="1">
    <source>
        <dbReference type="RuleBase" id="RU003513"/>
    </source>
</evidence>
<dbReference type="SUPFAM" id="SSF53756">
    <property type="entry name" value="UDP-Glycosyltransferase/glycogen phosphorylase"/>
    <property type="match status" value="1"/>
</dbReference>
<dbReference type="InterPro" id="IPR029767">
    <property type="entry name" value="WecB-like"/>
</dbReference>
<dbReference type="PANTHER" id="PTHR43174:SF1">
    <property type="entry name" value="UDP-N-ACETYLGLUCOSAMINE 2-EPIMERASE"/>
    <property type="match status" value="1"/>
</dbReference>
<dbReference type="NCBIfam" id="TIGR00236">
    <property type="entry name" value="wecB"/>
    <property type="match status" value="1"/>
</dbReference>
<comment type="similarity">
    <text evidence="1">Belongs to the UDP-N-acetylglucosamine 2-epimerase family.</text>
</comment>
<protein>
    <submittedName>
        <fullName evidence="3">Non-hydrolyzing UDP-N-acetylglucosamine 2-epimerase</fullName>
        <ecNumber evidence="3">5.1.3.14</ecNumber>
    </submittedName>
</protein>
<comment type="caution">
    <text evidence="3">The sequence shown here is derived from an EMBL/GenBank/DDBJ whole genome shotgun (WGS) entry which is preliminary data.</text>
</comment>
<dbReference type="EC" id="5.1.3.14" evidence="3"/>
<dbReference type="Pfam" id="PF02350">
    <property type="entry name" value="Epimerase_2"/>
    <property type="match status" value="1"/>
</dbReference>
<dbReference type="PANTHER" id="PTHR43174">
    <property type="entry name" value="UDP-N-ACETYLGLUCOSAMINE 2-EPIMERASE"/>
    <property type="match status" value="1"/>
</dbReference>
<dbReference type="RefSeq" id="WP_367878051.1">
    <property type="nucleotide sequence ID" value="NZ_JBFNXX010000008.1"/>
</dbReference>
<organism evidence="3 4">
    <name type="scientific">Sulfitobacter sediminis</name>
    <dbReference type="NCBI Taxonomy" id="3234186"/>
    <lineage>
        <taxon>Bacteria</taxon>
        <taxon>Pseudomonadati</taxon>
        <taxon>Pseudomonadota</taxon>
        <taxon>Alphaproteobacteria</taxon>
        <taxon>Rhodobacterales</taxon>
        <taxon>Roseobacteraceae</taxon>
        <taxon>Sulfitobacter</taxon>
    </lineage>
</organism>
<accession>A0ABV3RN00</accession>
<keyword evidence="4" id="KW-1185">Reference proteome</keyword>
<dbReference type="CDD" id="cd03786">
    <property type="entry name" value="GTB_UDP-GlcNAc_2-Epimerase"/>
    <property type="match status" value="1"/>
</dbReference>
<feature type="domain" description="UDP-N-acetylglucosamine 2-epimerase" evidence="2">
    <location>
        <begin position="24"/>
        <end position="354"/>
    </location>
</feature>
<evidence type="ECO:0000259" key="2">
    <source>
        <dbReference type="Pfam" id="PF02350"/>
    </source>
</evidence>
<gene>
    <name evidence="3" type="primary">wecB</name>
    <name evidence="3" type="ORF">AB2B41_12075</name>
</gene>
<dbReference type="InterPro" id="IPR003331">
    <property type="entry name" value="UDP_GlcNAc_Epimerase_2_dom"/>
</dbReference>
<reference evidence="3 4" key="1">
    <citation type="submission" date="2024-07" db="EMBL/GenBank/DDBJ databases">
        <title>Marimonas sp.nov., isolated from tidal-flat sediment.</title>
        <authorList>
            <person name="Jayan J.N."/>
            <person name="Lee S.S."/>
        </authorList>
    </citation>
    <scope>NUCLEOTIDE SEQUENCE [LARGE SCALE GENOMIC DNA]</scope>
    <source>
        <strain evidence="3 4">MJW-29</strain>
    </source>
</reference>
<evidence type="ECO:0000313" key="3">
    <source>
        <dbReference type="EMBL" id="MEW9920346.1"/>
    </source>
</evidence>